<dbReference type="GO" id="GO:0005634">
    <property type="term" value="C:nucleus"/>
    <property type="evidence" value="ECO:0007669"/>
    <property type="project" value="TreeGrafter"/>
</dbReference>
<dbReference type="GeneID" id="116298450"/>
<dbReference type="PANTHER" id="PTHR32379:SF1">
    <property type="entry name" value="GUANIDINOACETATE N-METHYLTRANSFERASE"/>
    <property type="match status" value="1"/>
</dbReference>
<name>A0A6P8I2M7_ACTTE</name>
<dbReference type="GO" id="GO:0032259">
    <property type="term" value="P:methylation"/>
    <property type="evidence" value="ECO:0007669"/>
    <property type="project" value="UniProtKB-KW"/>
</dbReference>
<dbReference type="InterPro" id="IPR026480">
    <property type="entry name" value="RMT2_dom"/>
</dbReference>
<dbReference type="FunCoup" id="A0A6P8I2M7">
    <property type="interactions" value="980"/>
</dbReference>
<comment type="pathway">
    <text evidence="1">Amine and polyamine biosynthesis; creatine biosynthesis; creatine from L-arginine and glycine: step 2/2.</text>
</comment>
<dbReference type="InterPro" id="IPR029063">
    <property type="entry name" value="SAM-dependent_MTases_sf"/>
</dbReference>
<evidence type="ECO:0000259" key="6">
    <source>
        <dbReference type="PROSITE" id="PS51559"/>
    </source>
</evidence>
<dbReference type="GO" id="GO:0006601">
    <property type="term" value="P:creatine biosynthetic process"/>
    <property type="evidence" value="ECO:0007669"/>
    <property type="project" value="TreeGrafter"/>
</dbReference>
<keyword evidence="3" id="KW-0489">Methyltransferase</keyword>
<reference evidence="8" key="1">
    <citation type="submission" date="2025-08" db="UniProtKB">
        <authorList>
            <consortium name="RefSeq"/>
        </authorList>
    </citation>
    <scope>IDENTIFICATION</scope>
    <source>
        <tissue evidence="8">Tentacle</tissue>
    </source>
</reference>
<dbReference type="RefSeq" id="XP_031562789.1">
    <property type="nucleotide sequence ID" value="XM_031706929.1"/>
</dbReference>
<dbReference type="PROSITE" id="PS51559">
    <property type="entry name" value="SAM_RMT2"/>
    <property type="match status" value="1"/>
</dbReference>
<dbReference type="Gene3D" id="3.40.50.150">
    <property type="entry name" value="Vaccinia Virus protein VP39"/>
    <property type="match status" value="1"/>
</dbReference>
<proteinExistence type="predicted"/>
<dbReference type="GO" id="GO:0030731">
    <property type="term" value="F:guanidinoacetate N-methyltransferase activity"/>
    <property type="evidence" value="ECO:0007669"/>
    <property type="project" value="UniProtKB-EC"/>
</dbReference>
<dbReference type="InterPro" id="IPR051038">
    <property type="entry name" value="RMT2/GAMT_Mtase"/>
</dbReference>
<evidence type="ECO:0000256" key="4">
    <source>
        <dbReference type="ARBA" id="ARBA00022679"/>
    </source>
</evidence>
<dbReference type="CDD" id="cd02440">
    <property type="entry name" value="AdoMet_MTases"/>
    <property type="match status" value="1"/>
</dbReference>
<evidence type="ECO:0000256" key="2">
    <source>
        <dbReference type="ARBA" id="ARBA00012887"/>
    </source>
</evidence>
<dbReference type="OrthoDB" id="19014at2759"/>
<dbReference type="PANTHER" id="PTHR32379">
    <property type="entry name" value="GUANIDINOACETATE N-METHYLTRANSFERASE"/>
    <property type="match status" value="1"/>
</dbReference>
<dbReference type="Proteomes" id="UP000515163">
    <property type="component" value="Unplaced"/>
</dbReference>
<dbReference type="GO" id="GO:0005737">
    <property type="term" value="C:cytoplasm"/>
    <property type="evidence" value="ECO:0007669"/>
    <property type="project" value="TreeGrafter"/>
</dbReference>
<evidence type="ECO:0000256" key="5">
    <source>
        <dbReference type="ARBA" id="ARBA00022691"/>
    </source>
</evidence>
<evidence type="ECO:0000313" key="8">
    <source>
        <dbReference type="RefSeq" id="XP_031562789.1"/>
    </source>
</evidence>
<dbReference type="AlphaFoldDB" id="A0A6P8I2M7"/>
<dbReference type="FunFam" id="3.40.50.150:FF:000096">
    <property type="entry name" value="Guanidinoacetate N-methyltransferase"/>
    <property type="match status" value="1"/>
</dbReference>
<keyword evidence="7" id="KW-1185">Reference proteome</keyword>
<organism evidence="7 8">
    <name type="scientific">Actinia tenebrosa</name>
    <name type="common">Australian red waratah sea anemone</name>
    <dbReference type="NCBI Taxonomy" id="6105"/>
    <lineage>
        <taxon>Eukaryota</taxon>
        <taxon>Metazoa</taxon>
        <taxon>Cnidaria</taxon>
        <taxon>Anthozoa</taxon>
        <taxon>Hexacorallia</taxon>
        <taxon>Actiniaria</taxon>
        <taxon>Actiniidae</taxon>
        <taxon>Actinia</taxon>
    </lineage>
</organism>
<dbReference type="SUPFAM" id="SSF53335">
    <property type="entry name" value="S-adenosyl-L-methionine-dependent methyltransferases"/>
    <property type="match status" value="1"/>
</dbReference>
<dbReference type="EC" id="2.1.1.2" evidence="2"/>
<gene>
    <name evidence="8" type="primary">LOC116298450</name>
</gene>
<keyword evidence="4" id="KW-0808">Transferase</keyword>
<evidence type="ECO:0000256" key="1">
    <source>
        <dbReference type="ARBA" id="ARBA00004820"/>
    </source>
</evidence>
<dbReference type="InParanoid" id="A0A6P8I2M7"/>
<evidence type="ECO:0000313" key="7">
    <source>
        <dbReference type="Proteomes" id="UP000515163"/>
    </source>
</evidence>
<evidence type="ECO:0000256" key="3">
    <source>
        <dbReference type="ARBA" id="ARBA00022603"/>
    </source>
</evidence>
<keyword evidence="5" id="KW-0949">S-adenosyl-L-methionine</keyword>
<feature type="domain" description="RMT2" evidence="6">
    <location>
        <begin position="7"/>
        <end position="233"/>
    </location>
</feature>
<accession>A0A6P8I2M7</accession>
<sequence length="233" mass="26695">MSCTKIFSEGENCKTDWKAASADYDNTDEHLTIMGKPVMERWETPFMQKLASIAASRGGRVLEVGFGMAISATKIQSFPIQEHVVIECNDGVFERLQTFAQNAKHKVTPLKGLWQDIVPKLDDNSFDGILYDTYPLSEDTWHTHQFEFIKNHAFRLLKPGGVLTYCNLTSWGELMKGKYEDLETMFQETQIGYLIESGFKKENISTEIMDIKVEENCKYYAHNKMIVPTVIKQ</sequence>
<dbReference type="KEGG" id="aten:116298450"/>
<protein>
    <recommendedName>
        <fullName evidence="2">guanidinoacetate N-methyltransferase</fullName>
        <ecNumber evidence="2">2.1.1.2</ecNumber>
    </recommendedName>
</protein>